<evidence type="ECO:0000313" key="3">
    <source>
        <dbReference type="Proteomes" id="UP000239532"/>
    </source>
</evidence>
<feature type="transmembrane region" description="Helical" evidence="1">
    <location>
        <begin position="140"/>
        <end position="160"/>
    </location>
</feature>
<proteinExistence type="predicted"/>
<accession>A0A2S9WUZ0</accession>
<dbReference type="OrthoDB" id="1143019at2"/>
<feature type="transmembrane region" description="Helical" evidence="1">
    <location>
        <begin position="172"/>
        <end position="195"/>
    </location>
</feature>
<comment type="caution">
    <text evidence="2">The sequence shown here is derived from an EMBL/GenBank/DDBJ whole genome shotgun (WGS) entry which is preliminary data.</text>
</comment>
<organism evidence="2 3">
    <name type="scientific">Nonlabens agnitus</name>
    <dbReference type="NCBI Taxonomy" id="870484"/>
    <lineage>
        <taxon>Bacteria</taxon>
        <taxon>Pseudomonadati</taxon>
        <taxon>Bacteroidota</taxon>
        <taxon>Flavobacteriia</taxon>
        <taxon>Flavobacteriales</taxon>
        <taxon>Flavobacteriaceae</taxon>
        <taxon>Nonlabens</taxon>
    </lineage>
</organism>
<keyword evidence="3" id="KW-1185">Reference proteome</keyword>
<keyword evidence="1" id="KW-1133">Transmembrane helix</keyword>
<feature type="transmembrane region" description="Helical" evidence="1">
    <location>
        <begin position="201"/>
        <end position="220"/>
    </location>
</feature>
<reference evidence="2 3" key="1">
    <citation type="submission" date="2016-11" db="EMBL/GenBank/DDBJ databases">
        <title>Trade-off between light-utilization and light-protection in marine flavobacteria.</title>
        <authorList>
            <person name="Kumagai Y."/>
        </authorList>
    </citation>
    <scope>NUCLEOTIDE SEQUENCE [LARGE SCALE GENOMIC DNA]</scope>
    <source>
        <strain evidence="2 3">JCM 17109</strain>
    </source>
</reference>
<feature type="transmembrane region" description="Helical" evidence="1">
    <location>
        <begin position="80"/>
        <end position="98"/>
    </location>
</feature>
<feature type="transmembrane region" description="Helical" evidence="1">
    <location>
        <begin position="232"/>
        <end position="265"/>
    </location>
</feature>
<evidence type="ECO:0000313" key="2">
    <source>
        <dbReference type="EMBL" id="PRP67196.1"/>
    </source>
</evidence>
<evidence type="ECO:0000256" key="1">
    <source>
        <dbReference type="SAM" id="Phobius"/>
    </source>
</evidence>
<sequence>MERECKNCGHMLYVGHTHCASCGAKWIQNRITMRNVASDFSDMYLGLDTKFGHTFIDLFRKPEAVINGYINGRRVYYMDAVRYLLVALFITGIYVFVLKQTNIMEDYMDIAGMADSPAFAQYSPEQLERQKSFSSTAMDYQGVILLLTIPLLALVGRITFWGKQYYNFTEQVVFYLYNYAHMVIATTPISILLIYVSPQVFFYWSFLGYLFLLWQSAYSYQRCFQLDLQQIILRSLISIVVFVFLFIISIIVILLLIIAATFIAVKLGYDVESFLASNFGT</sequence>
<dbReference type="EMBL" id="MQUC01000003">
    <property type="protein sequence ID" value="PRP67196.1"/>
    <property type="molecule type" value="Genomic_DNA"/>
</dbReference>
<dbReference type="InterPro" id="IPR022134">
    <property type="entry name" value="DUF3667"/>
</dbReference>
<dbReference type="AlphaFoldDB" id="A0A2S9WUZ0"/>
<keyword evidence="1" id="KW-0812">Transmembrane</keyword>
<gene>
    <name evidence="2" type="ORF">BST86_08835</name>
</gene>
<dbReference type="Pfam" id="PF12412">
    <property type="entry name" value="DUF3667"/>
    <property type="match status" value="1"/>
</dbReference>
<name>A0A2S9WUZ0_9FLAO</name>
<evidence type="ECO:0008006" key="4">
    <source>
        <dbReference type="Google" id="ProtNLM"/>
    </source>
</evidence>
<dbReference type="Proteomes" id="UP000239532">
    <property type="component" value="Unassembled WGS sequence"/>
</dbReference>
<protein>
    <recommendedName>
        <fullName evidence="4">DUF3667 domain-containing protein</fullName>
    </recommendedName>
</protein>
<dbReference type="RefSeq" id="WP_105982963.1">
    <property type="nucleotide sequence ID" value="NZ_MQUC01000003.1"/>
</dbReference>
<keyword evidence="1" id="KW-0472">Membrane</keyword>